<dbReference type="RefSeq" id="WP_184748317.1">
    <property type="nucleotide sequence ID" value="NZ_JACHGJ010000009.1"/>
</dbReference>
<reference evidence="2 3" key="1">
    <citation type="submission" date="2020-08" db="EMBL/GenBank/DDBJ databases">
        <title>Genomic Encyclopedia of Type Strains, Phase IV (KMG-IV): sequencing the most valuable type-strain genomes for metagenomic binning, comparative biology and taxonomic classification.</title>
        <authorList>
            <person name="Goeker M."/>
        </authorList>
    </citation>
    <scope>NUCLEOTIDE SEQUENCE [LARGE SCALE GENOMIC DNA]</scope>
    <source>
        <strain evidence="2 3">DSM 2461</strain>
    </source>
</reference>
<keyword evidence="1" id="KW-0732">Signal</keyword>
<dbReference type="Proteomes" id="UP000587760">
    <property type="component" value="Unassembled WGS sequence"/>
</dbReference>
<evidence type="ECO:0000313" key="2">
    <source>
        <dbReference type="EMBL" id="MBB6482083.1"/>
    </source>
</evidence>
<organism evidence="2 3">
    <name type="scientific">Spirochaeta isovalerica</name>
    <dbReference type="NCBI Taxonomy" id="150"/>
    <lineage>
        <taxon>Bacteria</taxon>
        <taxon>Pseudomonadati</taxon>
        <taxon>Spirochaetota</taxon>
        <taxon>Spirochaetia</taxon>
        <taxon>Spirochaetales</taxon>
        <taxon>Spirochaetaceae</taxon>
        <taxon>Spirochaeta</taxon>
    </lineage>
</organism>
<gene>
    <name evidence="2" type="ORF">HNR50_003771</name>
</gene>
<evidence type="ECO:0000256" key="1">
    <source>
        <dbReference type="SAM" id="SignalP"/>
    </source>
</evidence>
<protein>
    <recommendedName>
        <fullName evidence="4">DUF4136 domain-containing protein</fullName>
    </recommendedName>
</protein>
<name>A0A841RDN2_9SPIO</name>
<proteinExistence type="predicted"/>
<evidence type="ECO:0000313" key="3">
    <source>
        <dbReference type="Proteomes" id="UP000587760"/>
    </source>
</evidence>
<feature type="signal peptide" evidence="1">
    <location>
        <begin position="1"/>
        <end position="20"/>
    </location>
</feature>
<evidence type="ECO:0008006" key="4">
    <source>
        <dbReference type="Google" id="ProtNLM"/>
    </source>
</evidence>
<dbReference type="EMBL" id="JACHGJ010000009">
    <property type="protein sequence ID" value="MBB6482083.1"/>
    <property type="molecule type" value="Genomic_DNA"/>
</dbReference>
<comment type="caution">
    <text evidence="2">The sequence shown here is derived from an EMBL/GenBank/DDBJ whole genome shotgun (WGS) entry which is preliminary data.</text>
</comment>
<accession>A0A841RDN2</accession>
<feature type="chain" id="PRO_5032284116" description="DUF4136 domain-containing protein" evidence="1">
    <location>
        <begin position="21"/>
        <end position="232"/>
    </location>
</feature>
<sequence length="232" mass="27179">MDKKAFVILAMLLSAFSLPAVEPFLHGEFVYNMNLDLKSAPFPGMSTEEFEARPDEDYEEQIFRSLLEEARWVFSAMIYGLTVSYTPSDIAREVDRLYDAQLMAEIPFGDKRLKIYDTFVEDNIFHAFIRYELDPYQKRRVEYWESGVFDSGASYGYWPYFEEDSRINSIRDGIRIALENQLKPEIYNKPRQIEAEVILRECPLITVDSGKNRAFVKIRSNVKNLQAYRVNN</sequence>
<keyword evidence="3" id="KW-1185">Reference proteome</keyword>
<dbReference type="AlphaFoldDB" id="A0A841RDN2"/>